<dbReference type="InterPro" id="IPR036942">
    <property type="entry name" value="Beta-barrel_TonB_sf"/>
</dbReference>
<feature type="region of interest" description="Disordered" evidence="10">
    <location>
        <begin position="51"/>
        <end position="75"/>
    </location>
</feature>
<evidence type="ECO:0000256" key="8">
    <source>
        <dbReference type="PROSITE-ProRule" id="PRU01360"/>
    </source>
</evidence>
<dbReference type="PROSITE" id="PS52016">
    <property type="entry name" value="TONB_DEPENDENT_REC_3"/>
    <property type="match status" value="1"/>
</dbReference>
<dbReference type="Pfam" id="PF13715">
    <property type="entry name" value="CarbopepD_reg_2"/>
    <property type="match status" value="1"/>
</dbReference>
<organism evidence="13 14">
    <name type="scientific">Parapedobacter indicus</name>
    <dbReference type="NCBI Taxonomy" id="1477437"/>
    <lineage>
        <taxon>Bacteria</taxon>
        <taxon>Pseudomonadati</taxon>
        <taxon>Bacteroidota</taxon>
        <taxon>Sphingobacteriia</taxon>
        <taxon>Sphingobacteriales</taxon>
        <taxon>Sphingobacteriaceae</taxon>
        <taxon>Parapedobacter</taxon>
    </lineage>
</organism>
<keyword evidence="7 8" id="KW-0998">Cell outer membrane</keyword>
<evidence type="ECO:0000256" key="1">
    <source>
        <dbReference type="ARBA" id="ARBA00004571"/>
    </source>
</evidence>
<evidence type="ECO:0000256" key="9">
    <source>
        <dbReference type="RuleBase" id="RU003357"/>
    </source>
</evidence>
<dbReference type="Proteomes" id="UP000198670">
    <property type="component" value="Unassembled WGS sequence"/>
</dbReference>
<evidence type="ECO:0000313" key="14">
    <source>
        <dbReference type="Proteomes" id="UP000198670"/>
    </source>
</evidence>
<dbReference type="InterPro" id="IPR012910">
    <property type="entry name" value="Plug_dom"/>
</dbReference>
<evidence type="ECO:0000256" key="3">
    <source>
        <dbReference type="ARBA" id="ARBA00022452"/>
    </source>
</evidence>
<dbReference type="Gene3D" id="2.60.40.1120">
    <property type="entry name" value="Carboxypeptidase-like, regulatory domain"/>
    <property type="match status" value="1"/>
</dbReference>
<evidence type="ECO:0000256" key="2">
    <source>
        <dbReference type="ARBA" id="ARBA00022448"/>
    </source>
</evidence>
<dbReference type="OrthoDB" id="9768177at2"/>
<evidence type="ECO:0000256" key="10">
    <source>
        <dbReference type="SAM" id="MobiDB-lite"/>
    </source>
</evidence>
<dbReference type="InterPro" id="IPR037066">
    <property type="entry name" value="Plug_dom_sf"/>
</dbReference>
<proteinExistence type="inferred from homology"/>
<dbReference type="SUPFAM" id="SSF49464">
    <property type="entry name" value="Carboxypeptidase regulatory domain-like"/>
    <property type="match status" value="1"/>
</dbReference>
<comment type="subcellular location">
    <subcellularLocation>
        <location evidence="1 8">Cell outer membrane</location>
        <topology evidence="1 8">Multi-pass membrane protein</topology>
    </subcellularLocation>
</comment>
<keyword evidence="2 8" id="KW-0813">Transport</keyword>
<protein>
    <submittedName>
        <fullName evidence="13">TonB-linked outer membrane protein, SusC/RagA family</fullName>
    </submittedName>
</protein>
<keyword evidence="6 8" id="KW-0472">Membrane</keyword>
<dbReference type="AlphaFoldDB" id="A0A1I3PZQ8"/>
<dbReference type="SUPFAM" id="SSF56935">
    <property type="entry name" value="Porins"/>
    <property type="match status" value="1"/>
</dbReference>
<evidence type="ECO:0000259" key="12">
    <source>
        <dbReference type="Pfam" id="PF07715"/>
    </source>
</evidence>
<comment type="similarity">
    <text evidence="8 9">Belongs to the TonB-dependent receptor family.</text>
</comment>
<gene>
    <name evidence="13" type="ORF">SAMN05444682_108209</name>
</gene>
<feature type="domain" description="TonB-dependent receptor-like beta-barrel" evidence="11">
    <location>
        <begin position="408"/>
        <end position="1014"/>
    </location>
</feature>
<evidence type="ECO:0000313" key="13">
    <source>
        <dbReference type="EMBL" id="SFJ26842.1"/>
    </source>
</evidence>
<keyword evidence="5 9" id="KW-0798">TonB box</keyword>
<reference evidence="13 14" key="1">
    <citation type="submission" date="2016-10" db="EMBL/GenBank/DDBJ databases">
        <authorList>
            <person name="de Groot N.N."/>
        </authorList>
    </citation>
    <scope>NUCLEOTIDE SEQUENCE [LARGE SCALE GENOMIC DNA]</scope>
    <source>
        <strain evidence="13 14">RK1</strain>
    </source>
</reference>
<sequence length="1051" mass="116320">MPYVYLSRKVVRLIKIVNMRKVYLLKLSVLLIFAALYSSVYAQGTVTGRVTDQSSGEPLAGATVTEKQSNRSTMTDEQGAYTIQVSANAVLIFSYVGFPSIEEYVAGRATVDVQLGGEASVLDEVVAIGYAVNRKQDLSVAVSSVNVGERFKGRPATLGNILQGEMPGVRVQQSGDPRATGDISIRGRGNRSGDGVLYVVDGVPNAPYNPADIESVTVLKDAASSAIYGAYAGSGGVIVITTKKARAGEVRVDVNAWNGVQQAWRTPEVLSAEDFNRLWKDASTAAGRNLPPVYDPAQFSYGNVTRTDWVDEIFRSGRMQHYDVTLSGGTESLNALASLAYDDVEGTLLNTWNKNLTARLNLGFKINKWVSLNQSLLYGYSNGQSEIGSGHTGAVFSAMAYPRFNEMYEYDDLGNRLPSGTVPRWALAEGFSVEADLLNPVTQLLNTRQHNPTNRVFSLSSLRIKPIDGLEFKSDFSYNTSSFRGETFTGRFTAPGRTIDENYHNIGSSLDKNWNWENILSYSKTFNGKHYVSALAAFTMNYSTGRSHNVYTRGYQFEYPHYVVFENASDWSSDRPGESIWEESIISHLARFSYSYDDRYFITGSVRRDASSKLNPDDNSDIFPAASLAWKVTSEPFMPKSDALSFLKLRVSWGQVGNVRSVRRFIYAPPYRLGDYGLFLGENSDRRVFGLYQNTIPNPDLKWERAEQANFGIDIGFFNDKLNLTADYFNKKTNDLIEPLPVPSVAGVASPPEINVGQVENKGFEFSLAYNQQFGDLGLDFRGNLGTVKNKVLNLGKRTIVPHSEGVNSMQPLQSVVGQPWYSYYLIEADGIFKTQEEINNYTHTHTETGETSLIQPAAKPGDIRFVDFNNDGIINDGDRQYMGAYDYPDFSYGFTLGATWKGFGLSLFWQGVSGVNVFNGVRAMSSSGLKGWNMTTDILQSFEYNPNSGVPRLSFIDDPNGNYSKVSSYFLEKADYLRLKNVNLSYALPRSVVDRIGGVGKTDIRVYANAENVLTITDYSAFDPEVGNLGIDGGRFPVSRMFSLGINVSF</sequence>
<dbReference type="Gene3D" id="2.170.130.10">
    <property type="entry name" value="TonB-dependent receptor, plug domain"/>
    <property type="match status" value="1"/>
</dbReference>
<evidence type="ECO:0000256" key="4">
    <source>
        <dbReference type="ARBA" id="ARBA00022692"/>
    </source>
</evidence>
<dbReference type="InterPro" id="IPR039426">
    <property type="entry name" value="TonB-dep_rcpt-like"/>
</dbReference>
<keyword evidence="4 8" id="KW-0812">Transmembrane</keyword>
<dbReference type="Pfam" id="PF00593">
    <property type="entry name" value="TonB_dep_Rec_b-barrel"/>
    <property type="match status" value="1"/>
</dbReference>
<dbReference type="EMBL" id="FOQO01000008">
    <property type="protein sequence ID" value="SFJ26842.1"/>
    <property type="molecule type" value="Genomic_DNA"/>
</dbReference>
<feature type="compositionally biased region" description="Polar residues" evidence="10">
    <location>
        <begin position="65"/>
        <end position="75"/>
    </location>
</feature>
<evidence type="ECO:0000256" key="6">
    <source>
        <dbReference type="ARBA" id="ARBA00023136"/>
    </source>
</evidence>
<dbReference type="InterPro" id="IPR000531">
    <property type="entry name" value="Beta-barrel_TonB"/>
</dbReference>
<dbReference type="GO" id="GO:0009279">
    <property type="term" value="C:cell outer membrane"/>
    <property type="evidence" value="ECO:0007669"/>
    <property type="project" value="UniProtKB-SubCell"/>
</dbReference>
<dbReference type="NCBIfam" id="TIGR04056">
    <property type="entry name" value="OMP_RagA_SusC"/>
    <property type="match status" value="1"/>
</dbReference>
<accession>A0A1I3PZQ8</accession>
<evidence type="ECO:0000256" key="5">
    <source>
        <dbReference type="ARBA" id="ARBA00023077"/>
    </source>
</evidence>
<name>A0A1I3PZQ8_9SPHI</name>
<dbReference type="Pfam" id="PF07715">
    <property type="entry name" value="Plug"/>
    <property type="match status" value="1"/>
</dbReference>
<feature type="domain" description="TonB-dependent receptor plug" evidence="12">
    <location>
        <begin position="135"/>
        <end position="235"/>
    </location>
</feature>
<dbReference type="InterPro" id="IPR023996">
    <property type="entry name" value="TonB-dep_OMP_SusC/RagA"/>
</dbReference>
<keyword evidence="3 8" id="KW-1134">Transmembrane beta strand</keyword>
<dbReference type="InterPro" id="IPR008969">
    <property type="entry name" value="CarboxyPept-like_regulatory"/>
</dbReference>
<dbReference type="STRING" id="1477437.SAMN05444682_108209"/>
<evidence type="ECO:0000256" key="7">
    <source>
        <dbReference type="ARBA" id="ARBA00023237"/>
    </source>
</evidence>
<keyword evidence="14" id="KW-1185">Reference proteome</keyword>
<dbReference type="Gene3D" id="2.40.170.20">
    <property type="entry name" value="TonB-dependent receptor, beta-barrel domain"/>
    <property type="match status" value="1"/>
</dbReference>
<evidence type="ECO:0000259" key="11">
    <source>
        <dbReference type="Pfam" id="PF00593"/>
    </source>
</evidence>